<sequence>MNRYYENNENDDENDPLDRSHNLLSSLISTSDADLIRIDIESITFFPQKTQLFSGINTDEKLFTEVTTRVVCTNLELCVKLGEEGIFIILDRYLEGHDASVGELINVLDNDEIEGLGQKDSKVKEIIFMEINQVDGFKVENRNIYFEFDKGIVREHYCYPSESATQKPEVTNKLLENATLMIAKPKNIVSKDRLMKFKEGVNLQRIDRISYEPTFNWDQDVVPNQKSTSFKPTESKINNQFINNKPPGAKINKQFINYNKSPETKFNNQFINNKPPEAKFNNQFINNKPPEARIKNQFNNNKPPEARINNQFNNNKLPETRVNNQFTYNKPPETRINYQYYKNKTINNQPKHNTTKYKYISFTINYTIDSPINRTTLKNTLQISEKATLEELLSDLMKKIGGLLNGKERNLVIRNFL</sequence>
<gene>
    <name evidence="1" type="ORF">C2G38_1071913</name>
</gene>
<protein>
    <submittedName>
        <fullName evidence="1">Uncharacterized protein</fullName>
    </submittedName>
</protein>
<name>A0A397VRC5_9GLOM</name>
<dbReference type="Proteomes" id="UP000266673">
    <property type="component" value="Unassembled WGS sequence"/>
</dbReference>
<evidence type="ECO:0000313" key="2">
    <source>
        <dbReference type="Proteomes" id="UP000266673"/>
    </source>
</evidence>
<comment type="caution">
    <text evidence="1">The sequence shown here is derived from an EMBL/GenBank/DDBJ whole genome shotgun (WGS) entry which is preliminary data.</text>
</comment>
<evidence type="ECO:0000313" key="1">
    <source>
        <dbReference type="EMBL" id="RIB21696.1"/>
    </source>
</evidence>
<keyword evidence="2" id="KW-1185">Reference proteome</keyword>
<dbReference type="EMBL" id="QKWP01000346">
    <property type="protein sequence ID" value="RIB21696.1"/>
    <property type="molecule type" value="Genomic_DNA"/>
</dbReference>
<dbReference type="AlphaFoldDB" id="A0A397VRC5"/>
<proteinExistence type="predicted"/>
<reference evidence="1 2" key="1">
    <citation type="submission" date="2018-06" db="EMBL/GenBank/DDBJ databases">
        <title>Comparative genomics reveals the genomic features of Rhizophagus irregularis, R. cerebriforme, R. diaphanum and Gigaspora rosea, and their symbiotic lifestyle signature.</title>
        <authorList>
            <person name="Morin E."/>
            <person name="San Clemente H."/>
            <person name="Chen E.C.H."/>
            <person name="De La Providencia I."/>
            <person name="Hainaut M."/>
            <person name="Kuo A."/>
            <person name="Kohler A."/>
            <person name="Murat C."/>
            <person name="Tang N."/>
            <person name="Roy S."/>
            <person name="Loubradou J."/>
            <person name="Henrissat B."/>
            <person name="Grigoriev I.V."/>
            <person name="Corradi N."/>
            <person name="Roux C."/>
            <person name="Martin F.M."/>
        </authorList>
    </citation>
    <scope>NUCLEOTIDE SEQUENCE [LARGE SCALE GENOMIC DNA]</scope>
    <source>
        <strain evidence="1 2">DAOM 194757</strain>
    </source>
</reference>
<accession>A0A397VRC5</accession>
<organism evidence="1 2">
    <name type="scientific">Gigaspora rosea</name>
    <dbReference type="NCBI Taxonomy" id="44941"/>
    <lineage>
        <taxon>Eukaryota</taxon>
        <taxon>Fungi</taxon>
        <taxon>Fungi incertae sedis</taxon>
        <taxon>Mucoromycota</taxon>
        <taxon>Glomeromycotina</taxon>
        <taxon>Glomeromycetes</taxon>
        <taxon>Diversisporales</taxon>
        <taxon>Gigasporaceae</taxon>
        <taxon>Gigaspora</taxon>
    </lineage>
</organism>
<dbReference type="OrthoDB" id="2436050at2759"/>